<keyword evidence="2" id="KW-1185">Reference proteome</keyword>
<name>A0A6A5S9Y0_9PLEO</name>
<evidence type="ECO:0000313" key="2">
    <source>
        <dbReference type="Proteomes" id="UP000800038"/>
    </source>
</evidence>
<dbReference type="EMBL" id="ML976199">
    <property type="protein sequence ID" value="KAF1936268.1"/>
    <property type="molecule type" value="Genomic_DNA"/>
</dbReference>
<evidence type="ECO:0000313" key="1">
    <source>
        <dbReference type="EMBL" id="KAF1936268.1"/>
    </source>
</evidence>
<dbReference type="OrthoDB" id="5405453at2759"/>
<dbReference type="Proteomes" id="UP000800038">
    <property type="component" value="Unassembled WGS sequence"/>
</dbReference>
<accession>A0A6A5S9Y0</accession>
<gene>
    <name evidence="1" type="ORF">EJ02DRAFT_359500</name>
</gene>
<feature type="non-terminal residue" evidence="1">
    <location>
        <position position="1"/>
    </location>
</feature>
<protein>
    <submittedName>
        <fullName evidence="1">Uncharacterized protein</fullName>
    </submittedName>
</protein>
<sequence>LSCDERLQIQTLQLAGYTQAFIQDLLGFSCQQIGYTIACEQVIPKKRSGWPPKLTYAQVEELIQYIRQSQATRQLSYQALAIGPFQH</sequence>
<dbReference type="AlphaFoldDB" id="A0A6A5S9Y0"/>
<proteinExistence type="predicted"/>
<organism evidence="1 2">
    <name type="scientific">Clathrospora elynae</name>
    <dbReference type="NCBI Taxonomy" id="706981"/>
    <lineage>
        <taxon>Eukaryota</taxon>
        <taxon>Fungi</taxon>
        <taxon>Dikarya</taxon>
        <taxon>Ascomycota</taxon>
        <taxon>Pezizomycotina</taxon>
        <taxon>Dothideomycetes</taxon>
        <taxon>Pleosporomycetidae</taxon>
        <taxon>Pleosporales</taxon>
        <taxon>Diademaceae</taxon>
        <taxon>Clathrospora</taxon>
    </lineage>
</organism>
<reference evidence="1" key="1">
    <citation type="journal article" date="2020" name="Stud. Mycol.">
        <title>101 Dothideomycetes genomes: a test case for predicting lifestyles and emergence of pathogens.</title>
        <authorList>
            <person name="Haridas S."/>
            <person name="Albert R."/>
            <person name="Binder M."/>
            <person name="Bloem J."/>
            <person name="Labutti K."/>
            <person name="Salamov A."/>
            <person name="Andreopoulos B."/>
            <person name="Baker S."/>
            <person name="Barry K."/>
            <person name="Bills G."/>
            <person name="Bluhm B."/>
            <person name="Cannon C."/>
            <person name="Castanera R."/>
            <person name="Culley D."/>
            <person name="Daum C."/>
            <person name="Ezra D."/>
            <person name="Gonzalez J."/>
            <person name="Henrissat B."/>
            <person name="Kuo A."/>
            <person name="Liang C."/>
            <person name="Lipzen A."/>
            <person name="Lutzoni F."/>
            <person name="Magnuson J."/>
            <person name="Mondo S."/>
            <person name="Nolan M."/>
            <person name="Ohm R."/>
            <person name="Pangilinan J."/>
            <person name="Park H.-J."/>
            <person name="Ramirez L."/>
            <person name="Alfaro M."/>
            <person name="Sun H."/>
            <person name="Tritt A."/>
            <person name="Yoshinaga Y."/>
            <person name="Zwiers L.-H."/>
            <person name="Turgeon B."/>
            <person name="Goodwin S."/>
            <person name="Spatafora J."/>
            <person name="Crous P."/>
            <person name="Grigoriev I."/>
        </authorList>
    </citation>
    <scope>NUCLEOTIDE SEQUENCE</scope>
    <source>
        <strain evidence="1">CBS 161.51</strain>
    </source>
</reference>